<reference evidence="6" key="1">
    <citation type="submission" date="2014-11" db="EMBL/GenBank/DDBJ databases">
        <authorList>
            <person name="Hornung B.V."/>
        </authorList>
    </citation>
    <scope>NUCLEOTIDE SEQUENCE</scope>
    <source>
        <strain evidence="6">INE</strain>
    </source>
</reference>
<dbReference type="InterPro" id="IPR011991">
    <property type="entry name" value="ArsR-like_HTH"/>
</dbReference>
<dbReference type="SMART" id="SM00418">
    <property type="entry name" value="HTH_ARSR"/>
    <property type="match status" value="1"/>
</dbReference>
<evidence type="ECO:0000313" key="7">
    <source>
        <dbReference type="Proteomes" id="UP001071230"/>
    </source>
</evidence>
<dbReference type="InterPro" id="IPR036390">
    <property type="entry name" value="WH_DNA-bd_sf"/>
</dbReference>
<dbReference type="PROSITE" id="PS50987">
    <property type="entry name" value="HTH_ARSR_2"/>
    <property type="match status" value="1"/>
</dbReference>
<dbReference type="PRINTS" id="PR00778">
    <property type="entry name" value="HTHARSR"/>
</dbReference>
<dbReference type="EMBL" id="LR746496">
    <property type="protein sequence ID" value="CAA7601534.1"/>
    <property type="molecule type" value="Genomic_DNA"/>
</dbReference>
<dbReference type="Gene3D" id="1.10.10.10">
    <property type="entry name" value="Winged helix-like DNA-binding domain superfamily/Winged helix DNA-binding domain"/>
    <property type="match status" value="1"/>
</dbReference>
<sequence length="115" mass="13280">MLQKSSLEGLSEDFKVLSDKTRLRIIGLLRQRELCVCDLTEVLGISQPGVSQHMRRLKQVGFVRERKGGQWVYYSLNEEHPLLMLILSQWPAVPEDERRLMQTKGCRAPRTQGSE</sequence>
<feature type="domain" description="HTH arsR-type" evidence="4">
    <location>
        <begin position="2"/>
        <end position="96"/>
    </location>
</feature>
<dbReference type="InterPro" id="IPR051081">
    <property type="entry name" value="HTH_MetalResp_TranReg"/>
</dbReference>
<keyword evidence="2 5" id="KW-0238">DNA-binding</keyword>
<dbReference type="AlphaFoldDB" id="A0A8S0WNY9"/>
<dbReference type="PANTHER" id="PTHR33154:SF18">
    <property type="entry name" value="ARSENICAL RESISTANCE OPERON REPRESSOR"/>
    <property type="match status" value="1"/>
</dbReference>
<dbReference type="GO" id="GO:0003677">
    <property type="term" value="F:DNA binding"/>
    <property type="evidence" value="ECO:0007669"/>
    <property type="project" value="UniProtKB-KW"/>
</dbReference>
<keyword evidence="1" id="KW-0805">Transcription regulation</keyword>
<evidence type="ECO:0000256" key="1">
    <source>
        <dbReference type="ARBA" id="ARBA00023015"/>
    </source>
</evidence>
<dbReference type="Pfam" id="PF01022">
    <property type="entry name" value="HTH_5"/>
    <property type="match status" value="1"/>
</dbReference>
<dbReference type="InterPro" id="IPR036388">
    <property type="entry name" value="WH-like_DNA-bd_sf"/>
</dbReference>
<accession>A0A8S0WNY9</accession>
<evidence type="ECO:0000259" key="4">
    <source>
        <dbReference type="PROSITE" id="PS50987"/>
    </source>
</evidence>
<dbReference type="InterPro" id="IPR001845">
    <property type="entry name" value="HTH_ArsR_DNA-bd_dom"/>
</dbReference>
<evidence type="ECO:0000256" key="3">
    <source>
        <dbReference type="ARBA" id="ARBA00023163"/>
    </source>
</evidence>
<gene>
    <name evidence="6" type="ORF">DEACI_1475</name>
    <name evidence="5" type="ORF">DEACI_2201</name>
</gene>
<dbReference type="Proteomes" id="UP000836597">
    <property type="component" value="Chromosome"/>
</dbReference>
<dbReference type="SUPFAM" id="SSF46785">
    <property type="entry name" value="Winged helix' DNA-binding domain"/>
    <property type="match status" value="1"/>
</dbReference>
<dbReference type="CDD" id="cd00090">
    <property type="entry name" value="HTH_ARSR"/>
    <property type="match status" value="1"/>
</dbReference>
<dbReference type="RefSeq" id="WP_240985052.1">
    <property type="nucleotide sequence ID" value="NZ_LR746496.1"/>
</dbReference>
<evidence type="ECO:0000313" key="5">
    <source>
        <dbReference type="EMBL" id="CAA7601534.1"/>
    </source>
</evidence>
<dbReference type="NCBIfam" id="NF033788">
    <property type="entry name" value="HTH_metalloreg"/>
    <property type="match status" value="1"/>
</dbReference>
<dbReference type="KEGG" id="aacx:DEACI_2201"/>
<dbReference type="EMBL" id="CDGJ01000037">
    <property type="protein sequence ID" value="CEJ07021.1"/>
    <property type="molecule type" value="Genomic_DNA"/>
</dbReference>
<dbReference type="GO" id="GO:0003700">
    <property type="term" value="F:DNA-binding transcription factor activity"/>
    <property type="evidence" value="ECO:0007669"/>
    <property type="project" value="InterPro"/>
</dbReference>
<evidence type="ECO:0000313" key="6">
    <source>
        <dbReference type="EMBL" id="CEJ07021.1"/>
    </source>
</evidence>
<protein>
    <submittedName>
        <fullName evidence="5">HTH ArsR-type DNA-binding domain protein</fullName>
    </submittedName>
    <submittedName>
        <fullName evidence="6">Transcriptional regulator, ArsR</fullName>
    </submittedName>
</protein>
<organism evidence="5">
    <name type="scientific">Acididesulfobacillus acetoxydans</name>
    <dbReference type="NCBI Taxonomy" id="1561005"/>
    <lineage>
        <taxon>Bacteria</taxon>
        <taxon>Bacillati</taxon>
        <taxon>Bacillota</taxon>
        <taxon>Clostridia</taxon>
        <taxon>Eubacteriales</taxon>
        <taxon>Peptococcaceae</taxon>
        <taxon>Acididesulfobacillus</taxon>
    </lineage>
</organism>
<keyword evidence="7" id="KW-1185">Reference proteome</keyword>
<name>A0A8S0WNY9_9FIRM</name>
<keyword evidence="3" id="KW-0804">Transcription</keyword>
<evidence type="ECO:0000256" key="2">
    <source>
        <dbReference type="ARBA" id="ARBA00023125"/>
    </source>
</evidence>
<proteinExistence type="predicted"/>
<dbReference type="Proteomes" id="UP001071230">
    <property type="component" value="Unassembled WGS sequence"/>
</dbReference>
<dbReference type="PANTHER" id="PTHR33154">
    <property type="entry name" value="TRANSCRIPTIONAL REGULATOR, ARSR FAMILY"/>
    <property type="match status" value="1"/>
</dbReference>
<reference evidence="5" key="2">
    <citation type="submission" date="2020-01" db="EMBL/GenBank/DDBJ databases">
        <authorList>
            <person name="Hornung B."/>
        </authorList>
    </citation>
    <scope>NUCLEOTIDE SEQUENCE</scope>
    <source>
        <strain evidence="5">PacBioINE</strain>
    </source>
</reference>